<dbReference type="EMBL" id="MU001704">
    <property type="protein sequence ID" value="KAF2452752.1"/>
    <property type="molecule type" value="Genomic_DNA"/>
</dbReference>
<evidence type="ECO:0000313" key="2">
    <source>
        <dbReference type="EMBL" id="KAF2452752.1"/>
    </source>
</evidence>
<dbReference type="Proteomes" id="UP000799766">
    <property type="component" value="Unassembled WGS sequence"/>
</dbReference>
<sequence>MIGSCDATPCLDLISTTCYILHTTYGRVSTGKRESASVRRRDWRERLRGEMSHCGRARPASPPVLESGTWQQHLGRRRMATGLFTMRPLVTGRLSEGSLFGATLGPRGHMANGSTGQQLSTEEAGRHPAAMEMSSRGMLEEIPRAGAGAGGRRDPAQILQGGGRPGAGAADHPRASGARSRPRPGLGWERALLLLPPACQASSQSRPVERAGGAGALAPRAGRRMYIVRIESLRRSTLPQCRTPEPGVHEARGLLVHGRTRDTVVSAARVLLPHGQGHHHRGPS</sequence>
<evidence type="ECO:0000313" key="3">
    <source>
        <dbReference type="Proteomes" id="UP000799766"/>
    </source>
</evidence>
<name>A0A6A6NLY8_9PEZI</name>
<protein>
    <submittedName>
        <fullName evidence="2">Uncharacterized protein</fullName>
    </submittedName>
</protein>
<organism evidence="2 3">
    <name type="scientific">Lineolata rhizophorae</name>
    <dbReference type="NCBI Taxonomy" id="578093"/>
    <lineage>
        <taxon>Eukaryota</taxon>
        <taxon>Fungi</taxon>
        <taxon>Dikarya</taxon>
        <taxon>Ascomycota</taxon>
        <taxon>Pezizomycotina</taxon>
        <taxon>Dothideomycetes</taxon>
        <taxon>Dothideomycetes incertae sedis</taxon>
        <taxon>Lineolatales</taxon>
        <taxon>Lineolataceae</taxon>
        <taxon>Lineolata</taxon>
    </lineage>
</organism>
<gene>
    <name evidence="2" type="ORF">BDY21DRAFT_424916</name>
</gene>
<keyword evidence="3" id="KW-1185">Reference proteome</keyword>
<dbReference type="AlphaFoldDB" id="A0A6A6NLY8"/>
<accession>A0A6A6NLY8</accession>
<feature type="region of interest" description="Disordered" evidence="1">
    <location>
        <begin position="145"/>
        <end position="183"/>
    </location>
</feature>
<evidence type="ECO:0000256" key="1">
    <source>
        <dbReference type="SAM" id="MobiDB-lite"/>
    </source>
</evidence>
<feature type="region of interest" description="Disordered" evidence="1">
    <location>
        <begin position="106"/>
        <end position="129"/>
    </location>
</feature>
<feature type="compositionally biased region" description="Polar residues" evidence="1">
    <location>
        <begin position="112"/>
        <end position="121"/>
    </location>
</feature>
<reference evidence="2" key="1">
    <citation type="journal article" date="2020" name="Stud. Mycol.">
        <title>101 Dothideomycetes genomes: a test case for predicting lifestyles and emergence of pathogens.</title>
        <authorList>
            <person name="Haridas S."/>
            <person name="Albert R."/>
            <person name="Binder M."/>
            <person name="Bloem J."/>
            <person name="Labutti K."/>
            <person name="Salamov A."/>
            <person name="Andreopoulos B."/>
            <person name="Baker S."/>
            <person name="Barry K."/>
            <person name="Bills G."/>
            <person name="Bluhm B."/>
            <person name="Cannon C."/>
            <person name="Castanera R."/>
            <person name="Culley D."/>
            <person name="Daum C."/>
            <person name="Ezra D."/>
            <person name="Gonzalez J."/>
            <person name="Henrissat B."/>
            <person name="Kuo A."/>
            <person name="Liang C."/>
            <person name="Lipzen A."/>
            <person name="Lutzoni F."/>
            <person name="Magnuson J."/>
            <person name="Mondo S."/>
            <person name="Nolan M."/>
            <person name="Ohm R."/>
            <person name="Pangilinan J."/>
            <person name="Park H.-J."/>
            <person name="Ramirez L."/>
            <person name="Alfaro M."/>
            <person name="Sun H."/>
            <person name="Tritt A."/>
            <person name="Yoshinaga Y."/>
            <person name="Zwiers L.-H."/>
            <person name="Turgeon B."/>
            <person name="Goodwin S."/>
            <person name="Spatafora J."/>
            <person name="Crous P."/>
            <person name="Grigoriev I."/>
        </authorList>
    </citation>
    <scope>NUCLEOTIDE SEQUENCE</scope>
    <source>
        <strain evidence="2">ATCC 16933</strain>
    </source>
</reference>
<proteinExistence type="predicted"/>